<gene>
    <name evidence="4" type="primary">LOC100907816</name>
</gene>
<evidence type="ECO:0000256" key="2">
    <source>
        <dbReference type="SAM" id="MobiDB-lite"/>
    </source>
</evidence>
<dbReference type="GO" id="GO:0097539">
    <property type="term" value="C:ciliary transition fiber"/>
    <property type="evidence" value="ECO:0007669"/>
    <property type="project" value="TreeGrafter"/>
</dbReference>
<feature type="coiled-coil region" evidence="1">
    <location>
        <begin position="380"/>
        <end position="449"/>
    </location>
</feature>
<dbReference type="PANTHER" id="PTHR36170:SF1">
    <property type="entry name" value="CENTROSOMAL PROTEIN OF 89 KDA"/>
    <property type="match status" value="1"/>
</dbReference>
<dbReference type="GO" id="GO:0005814">
    <property type="term" value="C:centriole"/>
    <property type="evidence" value="ECO:0007669"/>
    <property type="project" value="InterPro"/>
</dbReference>
<feature type="compositionally biased region" description="Polar residues" evidence="2">
    <location>
        <begin position="485"/>
        <end position="500"/>
    </location>
</feature>
<dbReference type="Proteomes" id="UP000694867">
    <property type="component" value="Unplaced"/>
</dbReference>
<protein>
    <submittedName>
        <fullName evidence="4">Keratin, type I cuticular Ha2</fullName>
    </submittedName>
</protein>
<evidence type="ECO:0000313" key="4">
    <source>
        <dbReference type="RefSeq" id="XP_028967963.1"/>
    </source>
</evidence>
<feature type="compositionally biased region" description="Polar residues" evidence="2">
    <location>
        <begin position="507"/>
        <end position="521"/>
    </location>
</feature>
<dbReference type="KEGG" id="goe:100907816"/>
<feature type="region of interest" description="Disordered" evidence="2">
    <location>
        <begin position="219"/>
        <end position="245"/>
    </location>
</feature>
<reference evidence="4" key="1">
    <citation type="submission" date="2025-08" db="UniProtKB">
        <authorList>
            <consortium name="RefSeq"/>
        </authorList>
    </citation>
    <scope>IDENTIFICATION</scope>
</reference>
<dbReference type="GO" id="GO:0007005">
    <property type="term" value="P:mitochondrion organization"/>
    <property type="evidence" value="ECO:0007669"/>
    <property type="project" value="InterPro"/>
</dbReference>
<feature type="region of interest" description="Disordered" evidence="2">
    <location>
        <begin position="26"/>
        <end position="99"/>
    </location>
</feature>
<dbReference type="PANTHER" id="PTHR36170">
    <property type="entry name" value="CENTROSOMAL PROTEIN OF 89 KDA"/>
    <property type="match status" value="1"/>
</dbReference>
<dbReference type="RefSeq" id="XP_028967963.1">
    <property type="nucleotide sequence ID" value="XM_029112130.1"/>
</dbReference>
<dbReference type="GO" id="GO:0007268">
    <property type="term" value="P:chemical synaptic transmission"/>
    <property type="evidence" value="ECO:0007669"/>
    <property type="project" value="InterPro"/>
</dbReference>
<feature type="compositionally biased region" description="Low complexity" evidence="2">
    <location>
        <begin position="227"/>
        <end position="239"/>
    </location>
</feature>
<accession>A0AAJ7SHF0</accession>
<feature type="coiled-coil region" evidence="1">
    <location>
        <begin position="279"/>
        <end position="348"/>
    </location>
</feature>
<proteinExistence type="predicted"/>
<name>A0AAJ7SHF0_9ACAR</name>
<dbReference type="AlphaFoldDB" id="A0AAJ7SHF0"/>
<feature type="region of interest" description="Disordered" evidence="2">
    <location>
        <begin position="478"/>
        <end position="521"/>
    </location>
</feature>
<sequence>MPENALLWCWSLSGKLPAFRRDSASRSASFDCGSSPATSPKSVPSLKGICSKGIENSPVVPKVEASPAESIYSKVSKPRRKGRDSAVGPETPKKKSATGEAVYESIITLDPFEMISMAHMNQLQQANQLNMHSFSNGHQMPNGNVTPMQNTQGPTMHIVANPMEQDSLYTTIGDVSERVYECPDDCAPPVPPKQMEVLYTKPTKVFPKSNGAAAMKIYKTRESVPASPTRESSSNTSSSDTRDLQQENYSLKQEILAYRERVKALAMKLEQFDGISSIVEELQRKVDKVSQENARLRCFEREHREAQEQLKEAQKQYKLDMDQLGQQVNLLYTERNDLESSLAKLQAEHDCLMISSQNSVSFHYHSQAMLEVKRLLEELKNKYHSDKESLLLRIETAEQERDDFKEKVGQLQEELQAMRAEKDSLNQMYRKAARQNQSLVTHIKELQTEDSEMHALMQTLLQSAHQAVAERDTLERLVKPKDSSKVSPQTVVPSSPQGPNSPAAVQPGTSEWISDQSFLSC</sequence>
<evidence type="ECO:0000313" key="3">
    <source>
        <dbReference type="Proteomes" id="UP000694867"/>
    </source>
</evidence>
<organism evidence="3 4">
    <name type="scientific">Galendromus occidentalis</name>
    <name type="common">western predatory mite</name>
    <dbReference type="NCBI Taxonomy" id="34638"/>
    <lineage>
        <taxon>Eukaryota</taxon>
        <taxon>Metazoa</taxon>
        <taxon>Ecdysozoa</taxon>
        <taxon>Arthropoda</taxon>
        <taxon>Chelicerata</taxon>
        <taxon>Arachnida</taxon>
        <taxon>Acari</taxon>
        <taxon>Parasitiformes</taxon>
        <taxon>Mesostigmata</taxon>
        <taxon>Gamasina</taxon>
        <taxon>Phytoseioidea</taxon>
        <taxon>Phytoseiidae</taxon>
        <taxon>Typhlodrominae</taxon>
        <taxon>Galendromus</taxon>
    </lineage>
</organism>
<dbReference type="GO" id="GO:0045202">
    <property type="term" value="C:synapse"/>
    <property type="evidence" value="ECO:0007669"/>
    <property type="project" value="GOC"/>
</dbReference>
<dbReference type="InterPro" id="IPR033545">
    <property type="entry name" value="CEP89"/>
</dbReference>
<keyword evidence="3" id="KW-1185">Reference proteome</keyword>
<dbReference type="GeneID" id="100907816"/>
<dbReference type="GO" id="GO:0060271">
    <property type="term" value="P:cilium assembly"/>
    <property type="evidence" value="ECO:0007669"/>
    <property type="project" value="InterPro"/>
</dbReference>
<keyword evidence="1" id="KW-0175">Coiled coil</keyword>
<evidence type="ECO:0000256" key="1">
    <source>
        <dbReference type="SAM" id="Coils"/>
    </source>
</evidence>